<dbReference type="InterPro" id="IPR028098">
    <property type="entry name" value="Glyco_trans_4-like_N"/>
</dbReference>
<reference evidence="5 6" key="1">
    <citation type="submission" date="2018-05" db="EMBL/GenBank/DDBJ databases">
        <authorList>
            <consortium name="IHU Genomes"/>
        </authorList>
    </citation>
    <scope>NUCLEOTIDE SEQUENCE [LARGE SCALE GENOMIC DNA]</scope>
    <source>
        <strain evidence="5 6">P7336</strain>
    </source>
</reference>
<keyword evidence="1" id="KW-0328">Glycosyltransferase</keyword>
<dbReference type="Proteomes" id="UP000252015">
    <property type="component" value="Unassembled WGS sequence"/>
</dbReference>
<organism evidence="5 6">
    <name type="scientific">Mycobacterium shimoidei</name>
    <dbReference type="NCBI Taxonomy" id="29313"/>
    <lineage>
        <taxon>Bacteria</taxon>
        <taxon>Bacillati</taxon>
        <taxon>Actinomycetota</taxon>
        <taxon>Actinomycetes</taxon>
        <taxon>Mycobacteriales</taxon>
        <taxon>Mycobacteriaceae</taxon>
        <taxon>Mycobacterium</taxon>
    </lineage>
</organism>
<dbReference type="CDD" id="cd03802">
    <property type="entry name" value="GT4_AviGT4-like"/>
    <property type="match status" value="1"/>
</dbReference>
<feature type="domain" description="Glycosyltransferase subfamily 4-like N-terminal" evidence="4">
    <location>
        <begin position="50"/>
        <end position="166"/>
    </location>
</feature>
<dbReference type="Pfam" id="PF13439">
    <property type="entry name" value="Glyco_transf_4"/>
    <property type="match status" value="1"/>
</dbReference>
<dbReference type="STRING" id="29313.BHQ16_17510"/>
<dbReference type="PANTHER" id="PTHR12526:SF595">
    <property type="entry name" value="BLL5217 PROTEIN"/>
    <property type="match status" value="1"/>
</dbReference>
<dbReference type="PANTHER" id="PTHR12526">
    <property type="entry name" value="GLYCOSYLTRANSFERASE"/>
    <property type="match status" value="1"/>
</dbReference>
<evidence type="ECO:0000313" key="5">
    <source>
        <dbReference type="EMBL" id="SRX93038.1"/>
    </source>
</evidence>
<proteinExistence type="predicted"/>
<accession>A0A375YVY7</accession>
<evidence type="ECO:0000256" key="2">
    <source>
        <dbReference type="ARBA" id="ARBA00022679"/>
    </source>
</evidence>
<sequence length="387" mass="42316">MKLDETVNAAMGSATSRRFRTGLADGDGHPRRLRVVLVAPPYFEVPPTAYGGIEAVVADLADALVAHGHRVTLLGAGRPGTAAQFQPLWDRTVPELLGKPVPEVVHALRSRRAVERLAKTDGVDIVHDHTLAGPLNAAAYRELGLPLVVTAHGPAHGDLYDYYRGLGSDVHLVAISDRQRVLAPDLNWVGRVHNALRIDDWPFQAEKQDYALFLGRFVADKAPHLAVQAAHQAGVPLVLAGKCDEPAEKAYFREMVQPLLGESDSLFGQADAVAKRRLLCDARCLVFPVQWEEPFGMVMIEAMACGTPVVALRRGAVPEVVVDGVTGFICDDPRELPDAIRQASQLDPEACRRHVQAHFGIEQLADGYEHIYRQALRVDRQVMEMSA</sequence>
<dbReference type="GO" id="GO:0016757">
    <property type="term" value="F:glycosyltransferase activity"/>
    <property type="evidence" value="ECO:0007669"/>
    <property type="project" value="UniProtKB-KW"/>
</dbReference>
<keyword evidence="2 5" id="KW-0808">Transferase</keyword>
<evidence type="ECO:0000256" key="1">
    <source>
        <dbReference type="ARBA" id="ARBA00022676"/>
    </source>
</evidence>
<dbReference type="SUPFAM" id="SSF53756">
    <property type="entry name" value="UDP-Glycosyltransferase/glycogen phosphorylase"/>
    <property type="match status" value="1"/>
</dbReference>
<protein>
    <submittedName>
        <fullName evidence="5">Group 1 glycosyl transferase [Acidothermus cellulolyticus 11B]</fullName>
    </submittedName>
</protein>
<feature type="domain" description="Glycosyl transferase family 1" evidence="3">
    <location>
        <begin position="205"/>
        <end position="350"/>
    </location>
</feature>
<keyword evidence="6" id="KW-1185">Reference proteome</keyword>
<gene>
    <name evidence="5" type="ORF">MSP7336_01268</name>
</gene>
<dbReference type="AlphaFoldDB" id="A0A375YVY7"/>
<dbReference type="InterPro" id="IPR001296">
    <property type="entry name" value="Glyco_trans_1"/>
</dbReference>
<evidence type="ECO:0000259" key="3">
    <source>
        <dbReference type="Pfam" id="PF00534"/>
    </source>
</evidence>
<dbReference type="EMBL" id="UEGW01000001">
    <property type="protein sequence ID" value="SRX93038.1"/>
    <property type="molecule type" value="Genomic_DNA"/>
</dbReference>
<evidence type="ECO:0000313" key="6">
    <source>
        <dbReference type="Proteomes" id="UP000252015"/>
    </source>
</evidence>
<evidence type="ECO:0000259" key="4">
    <source>
        <dbReference type="Pfam" id="PF13439"/>
    </source>
</evidence>
<dbReference type="Gene3D" id="3.40.50.2000">
    <property type="entry name" value="Glycogen Phosphorylase B"/>
    <property type="match status" value="2"/>
</dbReference>
<dbReference type="Pfam" id="PF00534">
    <property type="entry name" value="Glycos_transf_1"/>
    <property type="match status" value="1"/>
</dbReference>
<name>A0A375YVY7_MYCSH</name>